<evidence type="ECO:0000313" key="7">
    <source>
        <dbReference type="Proteomes" id="UP000522688"/>
    </source>
</evidence>
<dbReference type="Gene3D" id="3.30.390.50">
    <property type="entry name" value="CO dehydrogenase flavoprotein, C-terminal domain"/>
    <property type="match status" value="1"/>
</dbReference>
<sequence length="376" mass="39128">MKTFEYERAADVASAVAALSTTRNAKPLGGGTNLVDLMKLGVERPDLLVDVSRVDFGGVDELPASESLPAGGVRIGAGVRNSDLAAHPLIRTRYPLLTRALVSAASGQLRNQATTGGNLLQRTRCTYFMDTTKPCDKREPGTGCGAIAGLSRELGILGVNDRCIATHPGDMAVALAALDATVVFETVDGEQRLPIGEFFREPGDDPTRDTNLPDGALITAVELPALPWATNSTYRKARDRRSYAFALGSVAAALEVDESGTITDVRIALGAASPVPWRARAAEEALVGTEATPASFAAAADVELAAATTTEQNAFKVPLLKRLIVGVLSELAGLDAEQEQDGGDPSPFRPTGSNGSPRRVAADVDPASTGHEGGAA</sequence>
<comment type="caution">
    <text evidence="5">The sequence shown here is derived from an EMBL/GenBank/DDBJ whole genome shotgun (WGS) entry which is preliminary data.</text>
</comment>
<dbReference type="OrthoDB" id="9814706at2"/>
<dbReference type="InterPro" id="IPR016166">
    <property type="entry name" value="FAD-bd_PCMH"/>
</dbReference>
<gene>
    <name evidence="5" type="ORF">FB463_001999</name>
    <name evidence="4" type="ORF">FFA01_30570</name>
</gene>
<protein>
    <submittedName>
        <fullName evidence="4">Carbon-monoxide dehydrogenase medium subunit</fullName>
    </submittedName>
    <submittedName>
        <fullName evidence="5">Xanthine dehydrogenase YagS FAD-binding subunit</fullName>
        <ecNumber evidence="5">1.17.1.4</ecNumber>
    </submittedName>
</protein>
<accession>A0A7W3PIU4</accession>
<dbReference type="InterPro" id="IPR002346">
    <property type="entry name" value="Mopterin_DH_FAD-bd"/>
</dbReference>
<dbReference type="InterPro" id="IPR016169">
    <property type="entry name" value="FAD-bd_PCMH_sub2"/>
</dbReference>
<evidence type="ECO:0000313" key="6">
    <source>
        <dbReference type="Proteomes" id="UP000321154"/>
    </source>
</evidence>
<dbReference type="AlphaFoldDB" id="A0A7W3PIU4"/>
<dbReference type="GO" id="GO:0004854">
    <property type="term" value="F:xanthine dehydrogenase activity"/>
    <property type="evidence" value="ECO:0007669"/>
    <property type="project" value="UniProtKB-EC"/>
</dbReference>
<proteinExistence type="predicted"/>
<keyword evidence="1 5" id="KW-0560">Oxidoreductase</keyword>
<dbReference type="PANTHER" id="PTHR42659:SF1">
    <property type="entry name" value="OXIDOREDUCTASE"/>
    <property type="match status" value="1"/>
</dbReference>
<dbReference type="InterPro" id="IPR051312">
    <property type="entry name" value="Diverse_Substr_Oxidored"/>
</dbReference>
<dbReference type="Gene3D" id="3.30.43.10">
    <property type="entry name" value="Uridine Diphospho-n-acetylenolpyruvylglucosamine Reductase, domain 2"/>
    <property type="match status" value="1"/>
</dbReference>
<dbReference type="SUPFAM" id="SSF55447">
    <property type="entry name" value="CO dehydrogenase flavoprotein C-terminal domain-like"/>
    <property type="match status" value="1"/>
</dbReference>
<dbReference type="Proteomes" id="UP000321154">
    <property type="component" value="Unassembled WGS sequence"/>
</dbReference>
<organism evidence="5 7">
    <name type="scientific">Frigoribacterium faeni</name>
    <dbReference type="NCBI Taxonomy" id="145483"/>
    <lineage>
        <taxon>Bacteria</taxon>
        <taxon>Bacillati</taxon>
        <taxon>Actinomycetota</taxon>
        <taxon>Actinomycetes</taxon>
        <taxon>Micrococcales</taxon>
        <taxon>Microbacteriaceae</taxon>
        <taxon>Frigoribacterium</taxon>
    </lineage>
</organism>
<dbReference type="Gene3D" id="3.30.465.10">
    <property type="match status" value="2"/>
</dbReference>
<dbReference type="GO" id="GO:0071949">
    <property type="term" value="F:FAD binding"/>
    <property type="evidence" value="ECO:0007669"/>
    <property type="project" value="InterPro"/>
</dbReference>
<dbReference type="InterPro" id="IPR036683">
    <property type="entry name" value="CO_DH_flav_C_dom_sf"/>
</dbReference>
<dbReference type="Proteomes" id="UP000522688">
    <property type="component" value="Unassembled WGS sequence"/>
</dbReference>
<name>A0A7W3PIU4_9MICO</name>
<dbReference type="InterPro" id="IPR036318">
    <property type="entry name" value="FAD-bd_PCMH-like_sf"/>
</dbReference>
<dbReference type="SUPFAM" id="SSF56176">
    <property type="entry name" value="FAD-binding/transporter-associated domain-like"/>
    <property type="match status" value="1"/>
</dbReference>
<dbReference type="RefSeq" id="WP_146857062.1">
    <property type="nucleotide sequence ID" value="NZ_BAAAHR010000009.1"/>
</dbReference>
<dbReference type="PROSITE" id="PS51387">
    <property type="entry name" value="FAD_PCMH"/>
    <property type="match status" value="1"/>
</dbReference>
<evidence type="ECO:0000313" key="5">
    <source>
        <dbReference type="EMBL" id="MBA8813750.1"/>
    </source>
</evidence>
<dbReference type="Pfam" id="PF00941">
    <property type="entry name" value="FAD_binding_5"/>
    <property type="match status" value="1"/>
</dbReference>
<dbReference type="InterPro" id="IPR016167">
    <property type="entry name" value="FAD-bd_PCMH_sub1"/>
</dbReference>
<keyword evidence="6" id="KW-1185">Reference proteome</keyword>
<dbReference type="InterPro" id="IPR005107">
    <property type="entry name" value="CO_DH_flav_C"/>
</dbReference>
<evidence type="ECO:0000256" key="2">
    <source>
        <dbReference type="SAM" id="MobiDB-lite"/>
    </source>
</evidence>
<dbReference type="EMBL" id="JACGWW010000002">
    <property type="protein sequence ID" value="MBA8813750.1"/>
    <property type="molecule type" value="Genomic_DNA"/>
</dbReference>
<evidence type="ECO:0000313" key="4">
    <source>
        <dbReference type="EMBL" id="GEK84748.1"/>
    </source>
</evidence>
<reference evidence="5 7" key="2">
    <citation type="submission" date="2020-07" db="EMBL/GenBank/DDBJ databases">
        <title>Sequencing the genomes of 1000 actinobacteria strains.</title>
        <authorList>
            <person name="Klenk H.-P."/>
        </authorList>
    </citation>
    <scope>NUCLEOTIDE SEQUENCE [LARGE SCALE GENOMIC DNA]</scope>
    <source>
        <strain evidence="5 7">DSM 10309</strain>
    </source>
</reference>
<reference evidence="4 6" key="1">
    <citation type="submission" date="2019-07" db="EMBL/GenBank/DDBJ databases">
        <title>Whole genome shotgun sequence of Frigoribacterium faeni NBRC 103066.</title>
        <authorList>
            <person name="Hosoyama A."/>
            <person name="Uohara A."/>
            <person name="Ohji S."/>
            <person name="Ichikawa N."/>
        </authorList>
    </citation>
    <scope>NUCLEOTIDE SEQUENCE [LARGE SCALE GENOMIC DNA]</scope>
    <source>
        <strain evidence="4 6">NBRC 103066</strain>
    </source>
</reference>
<feature type="region of interest" description="Disordered" evidence="2">
    <location>
        <begin position="336"/>
        <end position="376"/>
    </location>
</feature>
<feature type="domain" description="FAD-binding PCMH-type" evidence="3">
    <location>
        <begin position="1"/>
        <end position="228"/>
    </location>
</feature>
<dbReference type="PANTHER" id="PTHR42659">
    <property type="entry name" value="XANTHINE DEHYDROGENASE SUBUNIT C-RELATED"/>
    <property type="match status" value="1"/>
</dbReference>
<evidence type="ECO:0000259" key="3">
    <source>
        <dbReference type="PROSITE" id="PS51387"/>
    </source>
</evidence>
<dbReference type="SMART" id="SM01092">
    <property type="entry name" value="CO_deh_flav_C"/>
    <property type="match status" value="1"/>
</dbReference>
<dbReference type="Pfam" id="PF03450">
    <property type="entry name" value="CO_deh_flav_C"/>
    <property type="match status" value="1"/>
</dbReference>
<dbReference type="EC" id="1.17.1.4" evidence="5"/>
<dbReference type="EMBL" id="BJUV01000056">
    <property type="protein sequence ID" value="GEK84748.1"/>
    <property type="molecule type" value="Genomic_DNA"/>
</dbReference>
<evidence type="ECO:0000256" key="1">
    <source>
        <dbReference type="ARBA" id="ARBA00023002"/>
    </source>
</evidence>